<dbReference type="OrthoDB" id="441566at2759"/>
<evidence type="ECO:0000256" key="2">
    <source>
        <dbReference type="ARBA" id="ARBA00023157"/>
    </source>
</evidence>
<keyword evidence="2" id="KW-1015">Disulfide bond</keyword>
<dbReference type="Pfam" id="PF01082">
    <property type="entry name" value="Cu2_monooxygen"/>
    <property type="match status" value="1"/>
</dbReference>
<evidence type="ECO:0000256" key="1">
    <source>
        <dbReference type="ARBA" id="ARBA00010676"/>
    </source>
</evidence>
<keyword evidence="4" id="KW-0503">Monooxygenase</keyword>
<keyword evidence="3" id="KW-0325">Glycoprotein</keyword>
<gene>
    <name evidence="4" type="primary">moxd2</name>
    <name evidence="4" type="ORF">AK812_SmicGene16177</name>
</gene>
<name>A0A1Q9E130_SYMMI</name>
<dbReference type="InterPro" id="IPR000323">
    <property type="entry name" value="Cu2_ascorb_mOase_N"/>
</dbReference>
<dbReference type="Gene3D" id="2.60.120.230">
    <property type="match status" value="1"/>
</dbReference>
<keyword evidence="5" id="KW-1185">Reference proteome</keyword>
<dbReference type="InterPro" id="IPR036939">
    <property type="entry name" value="Cu2_ascorb_mOase_N_sf"/>
</dbReference>
<dbReference type="PANTHER" id="PTHR10157:SF23">
    <property type="entry name" value="MOXD1 HOMOLOG 1"/>
    <property type="match status" value="1"/>
</dbReference>
<evidence type="ECO:0000313" key="5">
    <source>
        <dbReference type="Proteomes" id="UP000186817"/>
    </source>
</evidence>
<dbReference type="InterPro" id="IPR014784">
    <property type="entry name" value="Cu2_ascorb_mOase-like_C"/>
</dbReference>
<sequence length="556" mass="60872">MVFRAVLTFVLSFGLANACSDGLHFPEGSWPFCQELAPGIIMYYGVTGDFLKLGLSVSAESDAGWSALAFGGNGGMKGAQQFVVRKVDGRFVAEERYSKSFTTPQLQAVQQVQLIFATEESGHVAWGILLPLNSCEEGERYGVEDVSIMQWALGAGHDFLQHVRRGSMRVNLLSGPSNLNLADLKNYKKVCAFFDLKEVIPDIDNKHHVAAMTLAEDPQTFRYFHHMISGWCPEGAYTHLQTLEECDMTPPGCSPGFFVFSAGNTAGVLPAEAGFPIGGVGKRFLAFQVHYYDPSSNFGVQDSVGVNLFIADRLRPHDAGLLTLAAGGLWPDRQILADIPPGLQNYAAEPVLVPSSCTRESKAEEVTVLSQLYHAHGAGTNMTTEVFRGSQRIGMLRQEKLYDYNFQTFAPTGSFRKLQRGDELLFTCNYNTSSRRSPIKWGKGVDAEMCISFLMYYPAQELKGVWYVEDGLVYCDGASHAWHNVSRAPSAPSPACVSRGNLFSQPALDLLVAMNTGKPTDRTPPLQGQVGQVAVAVFAARMSWLLSFASLFTFLA</sequence>
<protein>
    <submittedName>
        <fullName evidence="4">DBH-like monooxygenase protein 2-like</fullName>
    </submittedName>
</protein>
<dbReference type="EMBL" id="LSRX01000305">
    <property type="protein sequence ID" value="OLQ01099.1"/>
    <property type="molecule type" value="Genomic_DNA"/>
</dbReference>
<proteinExistence type="inferred from homology"/>
<dbReference type="InterPro" id="IPR005018">
    <property type="entry name" value="DOMON_domain"/>
</dbReference>
<dbReference type="Gene3D" id="2.60.40.1210">
    <property type="entry name" value="Cellobiose dehydrogenase, cytochrome domain"/>
    <property type="match status" value="1"/>
</dbReference>
<dbReference type="PROSITE" id="PS50836">
    <property type="entry name" value="DOMON"/>
    <property type="match status" value="1"/>
</dbReference>
<dbReference type="PANTHER" id="PTHR10157">
    <property type="entry name" value="DOPAMINE BETA HYDROXYLASE RELATED"/>
    <property type="match status" value="1"/>
</dbReference>
<dbReference type="Proteomes" id="UP000186817">
    <property type="component" value="Unassembled WGS sequence"/>
</dbReference>
<dbReference type="InterPro" id="IPR024548">
    <property type="entry name" value="Cu2_monoox_C"/>
</dbReference>
<evidence type="ECO:0000313" key="4">
    <source>
        <dbReference type="EMBL" id="OLQ01099.1"/>
    </source>
</evidence>
<dbReference type="GO" id="GO:0005507">
    <property type="term" value="F:copper ion binding"/>
    <property type="evidence" value="ECO:0007669"/>
    <property type="project" value="InterPro"/>
</dbReference>
<dbReference type="AlphaFoldDB" id="A0A1Q9E130"/>
<comment type="similarity">
    <text evidence="1">Belongs to the copper type II ascorbate-dependent monooxygenase family.</text>
</comment>
<organism evidence="4 5">
    <name type="scientific">Symbiodinium microadriaticum</name>
    <name type="common">Dinoflagellate</name>
    <name type="synonym">Zooxanthella microadriatica</name>
    <dbReference type="NCBI Taxonomy" id="2951"/>
    <lineage>
        <taxon>Eukaryota</taxon>
        <taxon>Sar</taxon>
        <taxon>Alveolata</taxon>
        <taxon>Dinophyceae</taxon>
        <taxon>Suessiales</taxon>
        <taxon>Symbiodiniaceae</taxon>
        <taxon>Symbiodinium</taxon>
    </lineage>
</organism>
<dbReference type="GO" id="GO:0004500">
    <property type="term" value="F:dopamine beta-monooxygenase activity"/>
    <property type="evidence" value="ECO:0007669"/>
    <property type="project" value="InterPro"/>
</dbReference>
<accession>A0A1Q9E130</accession>
<comment type="caution">
    <text evidence="4">The sequence shown here is derived from an EMBL/GenBank/DDBJ whole genome shotgun (WGS) entry which is preliminary data.</text>
</comment>
<dbReference type="InterPro" id="IPR000945">
    <property type="entry name" value="DBH-like"/>
</dbReference>
<reference evidence="4 5" key="1">
    <citation type="submission" date="2016-02" db="EMBL/GenBank/DDBJ databases">
        <title>Genome analysis of coral dinoflagellate symbionts highlights evolutionary adaptations to a symbiotic lifestyle.</title>
        <authorList>
            <person name="Aranda M."/>
            <person name="Li Y."/>
            <person name="Liew Y.J."/>
            <person name="Baumgarten S."/>
            <person name="Simakov O."/>
            <person name="Wilson M."/>
            <person name="Piel J."/>
            <person name="Ashoor H."/>
            <person name="Bougouffa S."/>
            <person name="Bajic V.B."/>
            <person name="Ryu T."/>
            <person name="Ravasi T."/>
            <person name="Bayer T."/>
            <person name="Micklem G."/>
            <person name="Kim H."/>
            <person name="Bhak J."/>
            <person name="Lajeunesse T.C."/>
            <person name="Voolstra C.R."/>
        </authorList>
    </citation>
    <scope>NUCLEOTIDE SEQUENCE [LARGE SCALE GENOMIC DNA]</scope>
    <source>
        <strain evidence="4 5">CCMP2467</strain>
    </source>
</reference>
<keyword evidence="4" id="KW-0560">Oxidoreductase</keyword>
<evidence type="ECO:0000256" key="3">
    <source>
        <dbReference type="ARBA" id="ARBA00023180"/>
    </source>
</evidence>
<dbReference type="SUPFAM" id="SSF49742">
    <property type="entry name" value="PHM/PNGase F"/>
    <property type="match status" value="2"/>
</dbReference>
<dbReference type="Gene3D" id="2.60.120.310">
    <property type="entry name" value="Copper type II, ascorbate-dependent monooxygenase, N-terminal domain"/>
    <property type="match status" value="1"/>
</dbReference>
<dbReference type="Pfam" id="PF03712">
    <property type="entry name" value="Cu2_monoox_C"/>
    <property type="match status" value="1"/>
</dbReference>
<dbReference type="InterPro" id="IPR008977">
    <property type="entry name" value="PHM/PNGase_F_dom_sf"/>
</dbReference>